<dbReference type="PANTHER" id="PTHR46049">
    <property type="entry name" value="AGAP003327-PA"/>
    <property type="match status" value="1"/>
</dbReference>
<dbReference type="SMART" id="SM00242">
    <property type="entry name" value="MYSc"/>
    <property type="match status" value="1"/>
</dbReference>
<name>A0ABV0RB16_9TELE</name>
<protein>
    <recommendedName>
        <fullName evidence="6">Myosin motor domain-containing protein</fullName>
    </recommendedName>
</protein>
<dbReference type="Proteomes" id="UP001434883">
    <property type="component" value="Unassembled WGS sequence"/>
</dbReference>
<comment type="caution">
    <text evidence="7">The sequence shown here is derived from an EMBL/GenBank/DDBJ whole genome shotgun (WGS) entry which is preliminary data.</text>
</comment>
<evidence type="ECO:0000256" key="3">
    <source>
        <dbReference type="ARBA" id="ARBA00023123"/>
    </source>
</evidence>
<dbReference type="PROSITE" id="PS51456">
    <property type="entry name" value="MYOSIN_MOTOR"/>
    <property type="match status" value="1"/>
</dbReference>
<dbReference type="Pfam" id="PF00063">
    <property type="entry name" value="Myosin_head"/>
    <property type="match status" value="1"/>
</dbReference>
<dbReference type="Gene3D" id="3.40.850.10">
    <property type="entry name" value="Kinesin motor domain"/>
    <property type="match status" value="1"/>
</dbReference>
<dbReference type="InterPro" id="IPR027417">
    <property type="entry name" value="P-loop_NTPase"/>
</dbReference>
<keyword evidence="1 5" id="KW-0547">Nucleotide-binding</keyword>
<dbReference type="Gene3D" id="1.20.120.720">
    <property type="entry name" value="Myosin VI head, motor domain, U50 subdomain"/>
    <property type="match status" value="1"/>
</dbReference>
<comment type="caution">
    <text evidence="5">Lacks conserved residue(s) required for the propagation of feature annotation.</text>
</comment>
<evidence type="ECO:0000313" key="8">
    <source>
        <dbReference type="Proteomes" id="UP001434883"/>
    </source>
</evidence>
<gene>
    <name evidence="7" type="ORF">XENOCAPTIV_015398</name>
</gene>
<dbReference type="SUPFAM" id="SSF52540">
    <property type="entry name" value="P-loop containing nucleoside triphosphate hydrolases"/>
    <property type="match status" value="1"/>
</dbReference>
<evidence type="ECO:0000259" key="6">
    <source>
        <dbReference type="PROSITE" id="PS51456"/>
    </source>
</evidence>
<sequence>TSAASSGKRQSHVAMIKSDFLLFSCTSMQFLVFHHSLSGESGAGKTESTKLILQYLAAVSGELSQQEIEKQILESNPILEEERNYHIFYCLMAGTTSEERKALNLEYSKEYVYLTKVFQINTTLPSGKLTQPYVFLYQLYIIKISCVLKGDCIVCESRNDVKDFKRIRTAMKILTFSEQQFQEILKLLAAILHLGNVSFEGEGL</sequence>
<evidence type="ECO:0000256" key="4">
    <source>
        <dbReference type="ARBA" id="ARBA00023175"/>
    </source>
</evidence>
<feature type="non-terminal residue" evidence="7">
    <location>
        <position position="1"/>
    </location>
</feature>
<feature type="binding site" evidence="5">
    <location>
        <begin position="39"/>
        <end position="46"/>
    </location>
    <ligand>
        <name>ATP</name>
        <dbReference type="ChEBI" id="CHEBI:30616"/>
    </ligand>
</feature>
<evidence type="ECO:0000313" key="7">
    <source>
        <dbReference type="EMBL" id="MEQ2205310.1"/>
    </source>
</evidence>
<accession>A0ABV0RB16</accession>
<comment type="similarity">
    <text evidence="5">Belongs to the TRAFAC class myosin-kinesin ATPase superfamily. Myosin family.</text>
</comment>
<keyword evidence="5" id="KW-0009">Actin-binding</keyword>
<evidence type="ECO:0000256" key="1">
    <source>
        <dbReference type="ARBA" id="ARBA00022741"/>
    </source>
</evidence>
<dbReference type="InterPro" id="IPR051724">
    <property type="entry name" value="Actin_motor_Myosin"/>
</dbReference>
<keyword evidence="3 5" id="KW-0518">Myosin</keyword>
<organism evidence="7 8">
    <name type="scientific">Xenoophorus captivus</name>
    <dbReference type="NCBI Taxonomy" id="1517983"/>
    <lineage>
        <taxon>Eukaryota</taxon>
        <taxon>Metazoa</taxon>
        <taxon>Chordata</taxon>
        <taxon>Craniata</taxon>
        <taxon>Vertebrata</taxon>
        <taxon>Euteleostomi</taxon>
        <taxon>Actinopterygii</taxon>
        <taxon>Neopterygii</taxon>
        <taxon>Teleostei</taxon>
        <taxon>Neoteleostei</taxon>
        <taxon>Acanthomorphata</taxon>
        <taxon>Ovalentaria</taxon>
        <taxon>Atherinomorphae</taxon>
        <taxon>Cyprinodontiformes</taxon>
        <taxon>Goodeidae</taxon>
        <taxon>Xenoophorus</taxon>
    </lineage>
</organism>
<keyword evidence="8" id="KW-1185">Reference proteome</keyword>
<evidence type="ECO:0000256" key="2">
    <source>
        <dbReference type="ARBA" id="ARBA00022840"/>
    </source>
</evidence>
<keyword evidence="4 5" id="KW-0505">Motor protein</keyword>
<dbReference type="InterPro" id="IPR036961">
    <property type="entry name" value="Kinesin_motor_dom_sf"/>
</dbReference>
<feature type="domain" description="Myosin motor" evidence="6">
    <location>
        <begin position="1"/>
        <end position="204"/>
    </location>
</feature>
<dbReference type="Gene3D" id="1.10.10.820">
    <property type="match status" value="2"/>
</dbReference>
<dbReference type="EMBL" id="JAHRIN010042042">
    <property type="protein sequence ID" value="MEQ2205310.1"/>
    <property type="molecule type" value="Genomic_DNA"/>
</dbReference>
<reference evidence="7 8" key="1">
    <citation type="submission" date="2021-06" db="EMBL/GenBank/DDBJ databases">
        <authorList>
            <person name="Palmer J.M."/>
        </authorList>
    </citation>
    <scope>NUCLEOTIDE SEQUENCE [LARGE SCALE GENOMIC DNA]</scope>
    <source>
        <strain evidence="7 8">XC_2019</strain>
        <tissue evidence="7">Muscle</tissue>
    </source>
</reference>
<dbReference type="PANTHER" id="PTHR46049:SF10">
    <property type="entry name" value="MYOSIN VIIA"/>
    <property type="match status" value="1"/>
</dbReference>
<keyword evidence="2 5" id="KW-0067">ATP-binding</keyword>
<proteinExistence type="inferred from homology"/>
<evidence type="ECO:0000256" key="5">
    <source>
        <dbReference type="PROSITE-ProRule" id="PRU00782"/>
    </source>
</evidence>
<dbReference type="InterPro" id="IPR001609">
    <property type="entry name" value="Myosin_head_motor_dom-like"/>
</dbReference>